<dbReference type="SUPFAM" id="SSF56672">
    <property type="entry name" value="DNA/RNA polymerases"/>
    <property type="match status" value="1"/>
</dbReference>
<accession>A0ABD1Y1U9</accession>
<feature type="domain" description="Reverse transcriptase" evidence="1">
    <location>
        <begin position="1"/>
        <end position="134"/>
    </location>
</feature>
<protein>
    <recommendedName>
        <fullName evidence="1">Reverse transcriptase domain-containing protein</fullName>
    </recommendedName>
</protein>
<evidence type="ECO:0000313" key="3">
    <source>
        <dbReference type="Proteomes" id="UP001605036"/>
    </source>
</evidence>
<evidence type="ECO:0000259" key="1">
    <source>
        <dbReference type="PROSITE" id="PS50878"/>
    </source>
</evidence>
<dbReference type="PANTHER" id="PTHR31635">
    <property type="entry name" value="REVERSE TRANSCRIPTASE DOMAIN-CONTAINING PROTEIN-RELATED"/>
    <property type="match status" value="1"/>
</dbReference>
<organism evidence="2 3">
    <name type="scientific">Riccia fluitans</name>
    <dbReference type="NCBI Taxonomy" id="41844"/>
    <lineage>
        <taxon>Eukaryota</taxon>
        <taxon>Viridiplantae</taxon>
        <taxon>Streptophyta</taxon>
        <taxon>Embryophyta</taxon>
        <taxon>Marchantiophyta</taxon>
        <taxon>Marchantiopsida</taxon>
        <taxon>Marchantiidae</taxon>
        <taxon>Marchantiales</taxon>
        <taxon>Ricciaceae</taxon>
        <taxon>Riccia</taxon>
    </lineage>
</organism>
<dbReference type="InterPro" id="IPR000477">
    <property type="entry name" value="RT_dom"/>
</dbReference>
<dbReference type="Pfam" id="PF00078">
    <property type="entry name" value="RVT_1"/>
    <property type="match status" value="1"/>
</dbReference>
<reference evidence="2 3" key="1">
    <citation type="submission" date="2024-09" db="EMBL/GenBank/DDBJ databases">
        <title>Chromosome-scale assembly of Riccia fluitans.</title>
        <authorList>
            <person name="Paukszto L."/>
            <person name="Sawicki J."/>
            <person name="Karawczyk K."/>
            <person name="Piernik-Szablinska J."/>
            <person name="Szczecinska M."/>
            <person name="Mazdziarz M."/>
        </authorList>
    </citation>
    <scope>NUCLEOTIDE SEQUENCE [LARGE SCALE GENOMIC DNA]</scope>
    <source>
        <strain evidence="2">Rf_01</strain>
        <tissue evidence="2">Aerial parts of the thallus</tissue>
    </source>
</reference>
<dbReference type="PROSITE" id="PS50878">
    <property type="entry name" value="RT_POL"/>
    <property type="match status" value="1"/>
</dbReference>
<dbReference type="PANTHER" id="PTHR31635:SF196">
    <property type="entry name" value="REVERSE TRANSCRIPTASE DOMAIN-CONTAINING PROTEIN-RELATED"/>
    <property type="match status" value="1"/>
</dbReference>
<dbReference type="InterPro" id="IPR043502">
    <property type="entry name" value="DNA/RNA_pol_sf"/>
</dbReference>
<name>A0ABD1Y1U9_9MARC</name>
<dbReference type="AlphaFoldDB" id="A0ABD1Y1U9"/>
<sequence length="134" mass="14980">MRRMGFSLAIIKLTKSLVSEGHAKVHLNGRFTNSFKLERGVRQGCPISPLLFVLSTQPLMRLLREGERRGDLVGVNIPRGRTLLHRLFADDIGVAIKADESNFRNLCQIVENFERISGAQLNPAKSVIVPFALQ</sequence>
<comment type="caution">
    <text evidence="2">The sequence shown here is derived from an EMBL/GenBank/DDBJ whole genome shotgun (WGS) entry which is preliminary data.</text>
</comment>
<proteinExistence type="predicted"/>
<evidence type="ECO:0000313" key="2">
    <source>
        <dbReference type="EMBL" id="KAL2620721.1"/>
    </source>
</evidence>
<dbReference type="EMBL" id="JBHFFA010000006">
    <property type="protein sequence ID" value="KAL2620721.1"/>
    <property type="molecule type" value="Genomic_DNA"/>
</dbReference>
<gene>
    <name evidence="2" type="ORF">R1flu_000926</name>
</gene>
<keyword evidence="3" id="KW-1185">Reference proteome</keyword>
<dbReference type="Proteomes" id="UP001605036">
    <property type="component" value="Unassembled WGS sequence"/>
</dbReference>